<accession>A0A8H8RIW1</accession>
<dbReference type="GO" id="GO:0006633">
    <property type="term" value="P:fatty acid biosynthetic process"/>
    <property type="evidence" value="ECO:0007669"/>
    <property type="project" value="TreeGrafter"/>
</dbReference>
<dbReference type="SUPFAM" id="SSF51735">
    <property type="entry name" value="NAD(P)-binding Rossmann-fold domains"/>
    <property type="match status" value="1"/>
</dbReference>
<dbReference type="PRINTS" id="PR00081">
    <property type="entry name" value="GDHRDH"/>
</dbReference>
<dbReference type="CDD" id="cd05233">
    <property type="entry name" value="SDR_c"/>
    <property type="match status" value="1"/>
</dbReference>
<reference evidence="3 4" key="1">
    <citation type="submission" date="2018-05" db="EMBL/GenBank/DDBJ databases">
        <title>Genome sequencing and assembly of the regulated plant pathogen Lachnellula willkommii and related sister species for the development of diagnostic species identification markers.</title>
        <authorList>
            <person name="Giroux E."/>
            <person name="Bilodeau G."/>
        </authorList>
    </citation>
    <scope>NUCLEOTIDE SEQUENCE [LARGE SCALE GENOMIC DNA]</scope>
    <source>
        <strain evidence="3 4">CBS 197.66</strain>
    </source>
</reference>
<dbReference type="GO" id="GO:0048038">
    <property type="term" value="F:quinone binding"/>
    <property type="evidence" value="ECO:0007669"/>
    <property type="project" value="TreeGrafter"/>
</dbReference>
<dbReference type="InterPro" id="IPR002347">
    <property type="entry name" value="SDR_fam"/>
</dbReference>
<evidence type="ECO:0000256" key="1">
    <source>
        <dbReference type="ARBA" id="ARBA00006484"/>
    </source>
</evidence>
<dbReference type="GO" id="GO:0016616">
    <property type="term" value="F:oxidoreductase activity, acting on the CH-OH group of donors, NAD or NADP as acceptor"/>
    <property type="evidence" value="ECO:0007669"/>
    <property type="project" value="TreeGrafter"/>
</dbReference>
<evidence type="ECO:0000313" key="4">
    <source>
        <dbReference type="Proteomes" id="UP000462212"/>
    </source>
</evidence>
<dbReference type="PANTHER" id="PTHR42760">
    <property type="entry name" value="SHORT-CHAIN DEHYDROGENASES/REDUCTASES FAMILY MEMBER"/>
    <property type="match status" value="1"/>
</dbReference>
<gene>
    <name evidence="3" type="primary">lvr_1</name>
    <name evidence="3" type="ORF">LSUB1_G005238</name>
</gene>
<dbReference type="Pfam" id="PF13561">
    <property type="entry name" value="adh_short_C2"/>
    <property type="match status" value="1"/>
</dbReference>
<dbReference type="OrthoDB" id="5840532at2759"/>
<evidence type="ECO:0000313" key="3">
    <source>
        <dbReference type="EMBL" id="TVY34847.1"/>
    </source>
</evidence>
<dbReference type="AlphaFoldDB" id="A0A8H8RIW1"/>
<dbReference type="EMBL" id="QGMJ01000592">
    <property type="protein sequence ID" value="TVY34847.1"/>
    <property type="molecule type" value="Genomic_DNA"/>
</dbReference>
<name>A0A8H8RIW1_9HELO</name>
<dbReference type="FunFam" id="3.40.50.720:FF:000084">
    <property type="entry name" value="Short-chain dehydrogenase reductase"/>
    <property type="match status" value="1"/>
</dbReference>
<dbReference type="InterPro" id="IPR036291">
    <property type="entry name" value="NAD(P)-bd_dom_sf"/>
</dbReference>
<comment type="caution">
    <text evidence="3">The sequence shown here is derived from an EMBL/GenBank/DDBJ whole genome shotgun (WGS) entry which is preliminary data.</text>
</comment>
<keyword evidence="2" id="KW-0521">NADP</keyword>
<dbReference type="Gene3D" id="3.40.50.720">
    <property type="entry name" value="NAD(P)-binding Rossmann-like Domain"/>
    <property type="match status" value="1"/>
</dbReference>
<sequence>RRIHHWYDLRTTHELPINQLNQKTGAASGIGLSVAKRLVADGIKQIALIDLKADALTEASNSLTEIDASVTTLRLAVDVSKEEQVEKAVAETVEKFGRIDVCLNAAGIAGKSAGLADLTVGDLDEVLDVNLKGVWFCERAQIRQFLKQEMRDLSTGLPFKTRGSIINVGSLISLRAIVPGLSSYTIAKHGVVGLTKQDAADYASEGIRVNCFCPGWIKTGIIDIRPETEKYYESVLARVPMGRWGESEEVAYFASFVLSDKASFITGASLSIDGGLSAH</sequence>
<protein>
    <submittedName>
        <fullName evidence="3">Levodione reductase</fullName>
    </submittedName>
</protein>
<comment type="similarity">
    <text evidence="1">Belongs to the short-chain dehydrogenases/reductases (SDR) family.</text>
</comment>
<evidence type="ECO:0000256" key="2">
    <source>
        <dbReference type="ARBA" id="ARBA00022857"/>
    </source>
</evidence>
<organism evidence="3 4">
    <name type="scientific">Lachnellula subtilissima</name>
    <dbReference type="NCBI Taxonomy" id="602034"/>
    <lineage>
        <taxon>Eukaryota</taxon>
        <taxon>Fungi</taxon>
        <taxon>Dikarya</taxon>
        <taxon>Ascomycota</taxon>
        <taxon>Pezizomycotina</taxon>
        <taxon>Leotiomycetes</taxon>
        <taxon>Helotiales</taxon>
        <taxon>Lachnaceae</taxon>
        <taxon>Lachnellula</taxon>
    </lineage>
</organism>
<dbReference type="Proteomes" id="UP000462212">
    <property type="component" value="Unassembled WGS sequence"/>
</dbReference>
<dbReference type="PANTHER" id="PTHR42760:SF45">
    <property type="entry name" value="SHORT CHAIN DEHYDROGENASE_REDUCTASE FAMILY PROTEIN, PUTATIVE (AFU_ORTHOLOGUE AFUA_3G09150)-RELATED"/>
    <property type="match status" value="1"/>
</dbReference>
<proteinExistence type="inferred from homology"/>
<dbReference type="GO" id="GO:0009688">
    <property type="term" value="P:abscisic acid biosynthetic process"/>
    <property type="evidence" value="ECO:0007669"/>
    <property type="project" value="UniProtKB-ARBA"/>
</dbReference>
<dbReference type="PRINTS" id="PR00080">
    <property type="entry name" value="SDRFAMILY"/>
</dbReference>
<feature type="non-terminal residue" evidence="3">
    <location>
        <position position="1"/>
    </location>
</feature>
<keyword evidence="4" id="KW-1185">Reference proteome</keyword>